<protein>
    <recommendedName>
        <fullName evidence="2">Anti-sigma factor antagonist</fullName>
    </recommendedName>
</protein>
<proteinExistence type="inferred from homology"/>
<gene>
    <name evidence="4" type="ORF">NDK47_03175</name>
</gene>
<accession>A0ABY4WH35</accession>
<dbReference type="InterPro" id="IPR036513">
    <property type="entry name" value="STAS_dom_sf"/>
</dbReference>
<reference evidence="4" key="1">
    <citation type="submission" date="2022-06" db="EMBL/GenBank/DDBJ databases">
        <title>Genome sequencing of Brevibacillus sp. BB3-R1.</title>
        <authorList>
            <person name="Heo J."/>
            <person name="Lee D."/>
            <person name="Won M."/>
            <person name="Han B.-H."/>
            <person name="Hong S.-B."/>
            <person name="Kwon S.-W."/>
        </authorList>
    </citation>
    <scope>NUCLEOTIDE SEQUENCE</scope>
    <source>
        <strain evidence="4">BB3-R1</strain>
    </source>
</reference>
<evidence type="ECO:0000259" key="3">
    <source>
        <dbReference type="PROSITE" id="PS50801"/>
    </source>
</evidence>
<dbReference type="PROSITE" id="PS50801">
    <property type="entry name" value="STAS"/>
    <property type="match status" value="1"/>
</dbReference>
<name>A0ABY4WH35_9BACL</name>
<evidence type="ECO:0000256" key="2">
    <source>
        <dbReference type="RuleBase" id="RU003749"/>
    </source>
</evidence>
<dbReference type="EMBL" id="CP098755">
    <property type="protein sequence ID" value="USG66348.1"/>
    <property type="molecule type" value="Genomic_DNA"/>
</dbReference>
<dbReference type="PANTHER" id="PTHR33495:SF2">
    <property type="entry name" value="ANTI-SIGMA FACTOR ANTAGONIST TM_1081-RELATED"/>
    <property type="match status" value="1"/>
</dbReference>
<sequence length="108" mass="12276">MDLTMKEYGQNGQLVIYLKGEIDAYTVPKLKERLLLLVNHPEFKRIVVDFQSVEYIDSTGIGTFVAAMKACKQSGTVLAVQNLSPRVERLFRITGLYERMVPHKGETE</sequence>
<dbReference type="Gene3D" id="3.30.750.24">
    <property type="entry name" value="STAS domain"/>
    <property type="match status" value="1"/>
</dbReference>
<dbReference type="NCBIfam" id="TIGR00377">
    <property type="entry name" value="ant_ant_sig"/>
    <property type="match status" value="1"/>
</dbReference>
<comment type="similarity">
    <text evidence="1 2">Belongs to the anti-sigma-factor antagonist family.</text>
</comment>
<dbReference type="RefSeq" id="WP_251873499.1">
    <property type="nucleotide sequence ID" value="NZ_CP098755.1"/>
</dbReference>
<evidence type="ECO:0000256" key="1">
    <source>
        <dbReference type="ARBA" id="ARBA00009013"/>
    </source>
</evidence>
<keyword evidence="5" id="KW-1185">Reference proteome</keyword>
<dbReference type="Pfam" id="PF01740">
    <property type="entry name" value="STAS"/>
    <property type="match status" value="1"/>
</dbReference>
<dbReference type="InterPro" id="IPR002645">
    <property type="entry name" value="STAS_dom"/>
</dbReference>
<evidence type="ECO:0000313" key="4">
    <source>
        <dbReference type="EMBL" id="USG66348.1"/>
    </source>
</evidence>
<dbReference type="PANTHER" id="PTHR33495">
    <property type="entry name" value="ANTI-SIGMA FACTOR ANTAGONIST TM_1081-RELATED-RELATED"/>
    <property type="match status" value="1"/>
</dbReference>
<evidence type="ECO:0000313" key="5">
    <source>
        <dbReference type="Proteomes" id="UP001056500"/>
    </source>
</evidence>
<dbReference type="Proteomes" id="UP001056500">
    <property type="component" value="Chromosome"/>
</dbReference>
<dbReference type="InterPro" id="IPR003658">
    <property type="entry name" value="Anti-sigma_ant"/>
</dbReference>
<feature type="domain" description="STAS" evidence="3">
    <location>
        <begin position="3"/>
        <end position="108"/>
    </location>
</feature>
<dbReference type="SUPFAM" id="SSF52091">
    <property type="entry name" value="SpoIIaa-like"/>
    <property type="match status" value="1"/>
</dbReference>
<organism evidence="4 5">
    <name type="scientific">Brevibacillus ruminantium</name>
    <dbReference type="NCBI Taxonomy" id="2950604"/>
    <lineage>
        <taxon>Bacteria</taxon>
        <taxon>Bacillati</taxon>
        <taxon>Bacillota</taxon>
        <taxon>Bacilli</taxon>
        <taxon>Bacillales</taxon>
        <taxon>Paenibacillaceae</taxon>
        <taxon>Brevibacillus</taxon>
    </lineage>
</organism>
<dbReference type="CDD" id="cd07043">
    <property type="entry name" value="STAS_anti-anti-sigma_factors"/>
    <property type="match status" value="1"/>
</dbReference>